<evidence type="ECO:0000256" key="1">
    <source>
        <dbReference type="SAM" id="MobiDB-lite"/>
    </source>
</evidence>
<evidence type="ECO:0000313" key="2">
    <source>
        <dbReference type="EMBL" id="KAK2879058.1"/>
    </source>
</evidence>
<name>A0AA88TQ35_9TELE</name>
<dbReference type="AlphaFoldDB" id="A0AA88TQ35"/>
<feature type="region of interest" description="Disordered" evidence="1">
    <location>
        <begin position="65"/>
        <end position="126"/>
    </location>
</feature>
<gene>
    <name evidence="2" type="ORF">Q8A67_019849</name>
</gene>
<evidence type="ECO:0000313" key="3">
    <source>
        <dbReference type="Proteomes" id="UP001187343"/>
    </source>
</evidence>
<dbReference type="Proteomes" id="UP001187343">
    <property type="component" value="Unassembled WGS sequence"/>
</dbReference>
<dbReference type="EMBL" id="JAUYZG010000019">
    <property type="protein sequence ID" value="KAK2879058.1"/>
    <property type="molecule type" value="Genomic_DNA"/>
</dbReference>
<organism evidence="2 3">
    <name type="scientific">Cirrhinus molitorella</name>
    <name type="common">mud carp</name>
    <dbReference type="NCBI Taxonomy" id="172907"/>
    <lineage>
        <taxon>Eukaryota</taxon>
        <taxon>Metazoa</taxon>
        <taxon>Chordata</taxon>
        <taxon>Craniata</taxon>
        <taxon>Vertebrata</taxon>
        <taxon>Euteleostomi</taxon>
        <taxon>Actinopterygii</taxon>
        <taxon>Neopterygii</taxon>
        <taxon>Teleostei</taxon>
        <taxon>Ostariophysi</taxon>
        <taxon>Cypriniformes</taxon>
        <taxon>Cyprinidae</taxon>
        <taxon>Labeoninae</taxon>
        <taxon>Labeonini</taxon>
        <taxon>Cirrhinus</taxon>
    </lineage>
</organism>
<protein>
    <submittedName>
        <fullName evidence="2">Uncharacterized protein</fullName>
    </submittedName>
</protein>
<proteinExistence type="predicted"/>
<feature type="compositionally biased region" description="Basic and acidic residues" evidence="1">
    <location>
        <begin position="100"/>
        <end position="111"/>
    </location>
</feature>
<sequence>MPRSEHLEACLLLELLDVHQWLSLVITAQHFLSGAFSTLNDPALRSDTGFEKNKRCCVIFSPVCHQSSGPAAASRRGRGRLHPEGRKRGLWRSPEPVGRGGERGLNDKGGSDTDGYMLTKPRRKSYRQPDVYKTNPRQLIREFISGQDVCLCRPEDTPRALSVNPRGYQFTWFPIETI</sequence>
<reference evidence="2" key="1">
    <citation type="submission" date="2023-08" db="EMBL/GenBank/DDBJ databases">
        <title>Chromosome-level Genome Assembly of mud carp (Cirrhinus molitorella).</title>
        <authorList>
            <person name="Liu H."/>
        </authorList>
    </citation>
    <scope>NUCLEOTIDE SEQUENCE</scope>
    <source>
        <strain evidence="2">Prfri</strain>
        <tissue evidence="2">Muscle</tissue>
    </source>
</reference>
<comment type="caution">
    <text evidence="2">The sequence shown here is derived from an EMBL/GenBank/DDBJ whole genome shotgun (WGS) entry which is preliminary data.</text>
</comment>
<accession>A0AA88TQ35</accession>
<keyword evidence="3" id="KW-1185">Reference proteome</keyword>